<feature type="region of interest" description="Disordered" evidence="1">
    <location>
        <begin position="465"/>
        <end position="492"/>
    </location>
</feature>
<keyword evidence="3" id="KW-1185">Reference proteome</keyword>
<name>A0AAJ0BUD2_9PEZI</name>
<protein>
    <recommendedName>
        <fullName evidence="4">BTB domain-containing protein</fullName>
    </recommendedName>
</protein>
<proteinExistence type="predicted"/>
<evidence type="ECO:0000256" key="1">
    <source>
        <dbReference type="SAM" id="MobiDB-lite"/>
    </source>
</evidence>
<reference evidence="2" key="1">
    <citation type="submission" date="2023-06" db="EMBL/GenBank/DDBJ databases">
        <title>Genome-scale phylogeny and comparative genomics of the fungal order Sordariales.</title>
        <authorList>
            <consortium name="Lawrence Berkeley National Laboratory"/>
            <person name="Hensen N."/>
            <person name="Bonometti L."/>
            <person name="Westerberg I."/>
            <person name="Brannstrom I.O."/>
            <person name="Guillou S."/>
            <person name="Cros-Aarteil S."/>
            <person name="Calhoun S."/>
            <person name="Haridas S."/>
            <person name="Kuo A."/>
            <person name="Mondo S."/>
            <person name="Pangilinan J."/>
            <person name="Riley R."/>
            <person name="Labutti K."/>
            <person name="Andreopoulos B."/>
            <person name="Lipzen A."/>
            <person name="Chen C."/>
            <person name="Yanf M."/>
            <person name="Daum C."/>
            <person name="Ng V."/>
            <person name="Clum A."/>
            <person name="Steindorff A."/>
            <person name="Ohm R."/>
            <person name="Martin F."/>
            <person name="Silar P."/>
            <person name="Natvig D."/>
            <person name="Lalanne C."/>
            <person name="Gautier V."/>
            <person name="Ament-Velasquez S.L."/>
            <person name="Kruys A."/>
            <person name="Hutchinson M.I."/>
            <person name="Powell A.J."/>
            <person name="Barry K."/>
            <person name="Miller A.N."/>
            <person name="Grigoriev I.V."/>
            <person name="Debuchy R."/>
            <person name="Gladieux P."/>
            <person name="Thoren M.H."/>
            <person name="Johannesson H."/>
        </authorList>
    </citation>
    <scope>NUCLEOTIDE SEQUENCE</scope>
    <source>
        <strain evidence="2">8032-3</strain>
    </source>
</reference>
<accession>A0AAJ0BUD2</accession>
<dbReference type="Proteomes" id="UP001244011">
    <property type="component" value="Unassembled WGS sequence"/>
</dbReference>
<dbReference type="AlphaFoldDB" id="A0AAJ0BUD2"/>
<comment type="caution">
    <text evidence="2">The sequence shown here is derived from an EMBL/GenBank/DDBJ whole genome shotgun (WGS) entry which is preliminary data.</text>
</comment>
<evidence type="ECO:0008006" key="4">
    <source>
        <dbReference type="Google" id="ProtNLM"/>
    </source>
</evidence>
<sequence length="905" mass="97884">MTRHHHHHHQQVRELRDLTRLVRTALDAAGEEDHDDDDGVDAAFARLRGRCGVLCGELLGRRGGRGIRGHGRTASAVSGAEVGGVAAAVVIDRARRRSVAVPAGGGVEGSEGVCDGVAGVADVDGASLEAVGEWRACLEELAVAHKSSLAKTYRRFEHFAAPEILDALFAERRSRAQIVGGWMKNFGAYKRMDAEVRSKWESQFRQYEEIVCELRKITELVQPSGSGISPDRTIRKCIIAPRGDTILEFANASMPWEPVLRFKVSSHMLAETSPIFARMFSPHAEELDEDGEAEELAGDLPPPPTPFDCEGGRRVLLYRMPQLELNERSSLSILLHAAHMHNDRVPREVPFEQFVALAETSLRYRCTSPLELFVEHRWLPQWVHKATEDMPEGLLVISYAFGLRRLFTRLTKTAILNLVDERELAGKKWPARVKERIWAVRCAKMAQVYDACARAVVEYLRTPERAGGAGGGGRAVDDDEGGEGGETAPPILRTTSIAPSLNLFATTTTSTPCPGPRIFNTPRCAKGNHWCDATNLGWLMLVYNELDLLPAILHPSLSPSQTDSPTTARSLAQLVDALRGVTGPPNNNANLNSNNNPAGGGRGCGCGSDPAPALRVAASDVYNGVSGLTLFEVDGRRHGWALSRHRRDEPQAVFPDDTTMPPPASAVERVLADESLWSRILGALDGTDYLHASAAVNGGHVRNRKNHELRRCLARDDDSSGAATAAGDRDPADDGGSPSSSPPRLENRLLRLIVGRDAGRSTMRTTRERRGAGANRAGDDGGPEGGYSSGEEGTQGLPPPQLGSPAAPPYRKLAGDAAAARGATSPMTEEEAFRILWPPEPAPPELRELSVPDVPAVQPDGLAGLDLDGSKCQANEIVRIEDKTLLVVGNKQLRGDLDRRIGLIS</sequence>
<organism evidence="2 3">
    <name type="scientific">Phialemonium atrogriseum</name>
    <dbReference type="NCBI Taxonomy" id="1093897"/>
    <lineage>
        <taxon>Eukaryota</taxon>
        <taxon>Fungi</taxon>
        <taxon>Dikarya</taxon>
        <taxon>Ascomycota</taxon>
        <taxon>Pezizomycotina</taxon>
        <taxon>Sordariomycetes</taxon>
        <taxon>Sordariomycetidae</taxon>
        <taxon>Cephalothecales</taxon>
        <taxon>Cephalothecaceae</taxon>
        <taxon>Phialemonium</taxon>
    </lineage>
</organism>
<dbReference type="EMBL" id="MU839026">
    <property type="protein sequence ID" value="KAK1763563.1"/>
    <property type="molecule type" value="Genomic_DNA"/>
</dbReference>
<feature type="region of interest" description="Disordered" evidence="1">
    <location>
        <begin position="714"/>
        <end position="830"/>
    </location>
</feature>
<gene>
    <name evidence="2" type="ORF">QBC33DRAFT_459211</name>
</gene>
<feature type="compositionally biased region" description="Low complexity" evidence="1">
    <location>
        <begin position="734"/>
        <end position="743"/>
    </location>
</feature>
<evidence type="ECO:0000313" key="3">
    <source>
        <dbReference type="Proteomes" id="UP001244011"/>
    </source>
</evidence>
<dbReference type="GeneID" id="85308102"/>
<dbReference type="RefSeq" id="XP_060279776.1">
    <property type="nucleotide sequence ID" value="XM_060424915.1"/>
</dbReference>
<evidence type="ECO:0000313" key="2">
    <source>
        <dbReference type="EMBL" id="KAK1763563.1"/>
    </source>
</evidence>
<feature type="compositionally biased region" description="Pro residues" evidence="1">
    <location>
        <begin position="797"/>
        <end position="808"/>
    </location>
</feature>